<evidence type="ECO:0000313" key="2">
    <source>
        <dbReference type="EMBL" id="WCO68738.1"/>
    </source>
</evidence>
<organism evidence="2 3">
    <name type="scientific">Iamia majanohamensis</name>
    <dbReference type="NCBI Taxonomy" id="467976"/>
    <lineage>
        <taxon>Bacteria</taxon>
        <taxon>Bacillati</taxon>
        <taxon>Actinomycetota</taxon>
        <taxon>Acidimicrobiia</taxon>
        <taxon>Acidimicrobiales</taxon>
        <taxon>Iamiaceae</taxon>
        <taxon>Iamia</taxon>
    </lineage>
</organism>
<protein>
    <submittedName>
        <fullName evidence="2">EAL domain-containing protein</fullName>
    </submittedName>
</protein>
<dbReference type="PANTHER" id="PTHR33121">
    <property type="entry name" value="CYCLIC DI-GMP PHOSPHODIESTERASE PDEF"/>
    <property type="match status" value="1"/>
</dbReference>
<dbReference type="KEGG" id="ima:PO878_08365"/>
<name>A0AAF0BX91_9ACTN</name>
<gene>
    <name evidence="2" type="ORF">PO878_08365</name>
</gene>
<evidence type="ECO:0000313" key="3">
    <source>
        <dbReference type="Proteomes" id="UP001216390"/>
    </source>
</evidence>
<dbReference type="CDD" id="cd01948">
    <property type="entry name" value="EAL"/>
    <property type="match status" value="1"/>
</dbReference>
<keyword evidence="3" id="KW-1185">Reference proteome</keyword>
<dbReference type="RefSeq" id="WP_272738254.1">
    <property type="nucleotide sequence ID" value="NZ_CP116942.1"/>
</dbReference>
<dbReference type="SMART" id="SM00052">
    <property type="entry name" value="EAL"/>
    <property type="match status" value="1"/>
</dbReference>
<dbReference type="AlphaFoldDB" id="A0AAF0BX91"/>
<dbReference type="InterPro" id="IPR001633">
    <property type="entry name" value="EAL_dom"/>
</dbReference>
<dbReference type="PANTHER" id="PTHR33121:SF76">
    <property type="entry name" value="SIGNALING PROTEIN"/>
    <property type="match status" value="1"/>
</dbReference>
<dbReference type="Proteomes" id="UP001216390">
    <property type="component" value="Chromosome"/>
</dbReference>
<dbReference type="InterPro" id="IPR050706">
    <property type="entry name" value="Cyclic-di-GMP_PDE-like"/>
</dbReference>
<evidence type="ECO:0000259" key="1">
    <source>
        <dbReference type="PROSITE" id="PS50883"/>
    </source>
</evidence>
<dbReference type="InterPro" id="IPR019278">
    <property type="entry name" value="DICT_dom"/>
</dbReference>
<accession>A0AAF0BX91</accession>
<dbReference type="Pfam" id="PF00563">
    <property type="entry name" value="EAL"/>
    <property type="match status" value="1"/>
</dbReference>
<dbReference type="GO" id="GO:0071111">
    <property type="term" value="F:cyclic-guanylate-specific phosphodiesterase activity"/>
    <property type="evidence" value="ECO:0007669"/>
    <property type="project" value="InterPro"/>
</dbReference>
<feature type="domain" description="EAL" evidence="1">
    <location>
        <begin position="15"/>
        <end position="260"/>
    </location>
</feature>
<dbReference type="Pfam" id="PF10069">
    <property type="entry name" value="DICT"/>
    <property type="match status" value="1"/>
</dbReference>
<proteinExistence type="predicted"/>
<sequence>MRSGARLLPGGSAVAGTAPSTVDRLLAPGALRPQLQPIVDLASTEVVAFEALARWPGLADTDPAQAFAAARSEGRVAELDRACQAAALSAVRAAGMDPGLTLFLNVEPAGLAPGADAGPAPGLDRDGTRIVLELTERALTRSPSELLALVAWARSRGLGIALDDVGADPASLALLPFVAPDVVKLDMSLVQQRTTRARAAIATAVMAHAERTGATVLAEGIETLEHLQQARALGATLGQGWMFGRPGPLPPIPSPTGGVALLPHLAADPPTPFDLVADDPRRRVGSVATLLGLSHHIEAQGAALHPPPVLLGAFQHAARFTPATARRYAELASWSPLVGALGVGLGPEPAPGVRGAALDAGDPLAQEWTVVVVGPHYTGALIAREVEATDTGERRFAFLVTHDVDLVTAAARSLMARLVPAPPGAPA</sequence>
<dbReference type="PROSITE" id="PS50883">
    <property type="entry name" value="EAL"/>
    <property type="match status" value="1"/>
</dbReference>
<reference evidence="2" key="1">
    <citation type="submission" date="2023-01" db="EMBL/GenBank/DDBJ databases">
        <title>The diversity of Class Acidimicrobiia in South China Sea sediment environments and the proposal of Iamia marina sp. nov., a novel species of the genus Iamia.</title>
        <authorList>
            <person name="He Y."/>
            <person name="Tian X."/>
        </authorList>
    </citation>
    <scope>NUCLEOTIDE SEQUENCE</scope>
    <source>
        <strain evidence="2">DSM 19957</strain>
    </source>
</reference>
<dbReference type="EMBL" id="CP116942">
    <property type="protein sequence ID" value="WCO68738.1"/>
    <property type="molecule type" value="Genomic_DNA"/>
</dbReference>
<dbReference type="InterPro" id="IPR035919">
    <property type="entry name" value="EAL_sf"/>
</dbReference>
<dbReference type="Gene3D" id="3.20.20.450">
    <property type="entry name" value="EAL domain"/>
    <property type="match status" value="1"/>
</dbReference>
<dbReference type="SUPFAM" id="SSF141868">
    <property type="entry name" value="EAL domain-like"/>
    <property type="match status" value="1"/>
</dbReference>